<dbReference type="InterPro" id="IPR005537">
    <property type="entry name" value="RAMP_III_fam"/>
</dbReference>
<keyword evidence="1" id="KW-0051">Antiviral defense</keyword>
<sequence length="425" mass="46613">MPIAAVPIYLGQDFSSASPGLRFGMYLPLWGVNRRTRELLWSTSDIDHAVRGQQREEREIKVENKTFALQQACRLTAQDKATMRALAQRQAHAAQPAPGMFTLEATASAPFTTGLGNEHPLENGFAFLNPYGLPYLPGSGVKGVLRRAARELASGDWGDGHGWSQEKIHLLDRVELSTIDVLFGRESADGDSEHVRGALSFWDAIPQIPGDSLAVDIMTPHQSHYYQQRQESRSGGSASPHDSGAPNPISFLTLPPGTGFTFHVACDAARLELLAPDLAHDGRWQALLGAAFEHAFEWLGFGAKTAVGYGAMQVDERARHQRRQARAEAEKARHTASLSPAQQAIEAFVAELRAKHEQFPAYKEKPNAAFHTQARALARAAHEGADWSAEEKRAAAEAIETWLPRVVQVDVKDERKKLKLAALKG</sequence>
<feature type="region of interest" description="Disordered" evidence="2">
    <location>
        <begin position="224"/>
        <end position="250"/>
    </location>
</feature>
<dbReference type="Pfam" id="PF03787">
    <property type="entry name" value="RAMPs"/>
    <property type="match status" value="1"/>
</dbReference>
<evidence type="ECO:0000256" key="2">
    <source>
        <dbReference type="SAM" id="MobiDB-lite"/>
    </source>
</evidence>
<dbReference type="PANTHER" id="PTHR39965">
    <property type="entry name" value="CRISPR SYSTEM CMR SUBUNIT CMR6"/>
    <property type="match status" value="1"/>
</dbReference>
<accession>A0A2R3QBV1</accession>
<keyword evidence="5" id="KW-1185">Reference proteome</keyword>
<reference evidence="4 5" key="1">
    <citation type="submission" date="2018-03" db="EMBL/GenBank/DDBJ databases">
        <title>Genome sequencing of Melaminivora sp.</title>
        <authorList>
            <person name="Kim S.-J."/>
            <person name="Heo J."/>
            <person name="Ahn J.-H."/>
            <person name="Kwon S.-W."/>
        </authorList>
    </citation>
    <scope>NUCLEOTIDE SEQUENCE [LARGE SCALE GENOMIC DNA]</scope>
    <source>
        <strain evidence="4 5">SC2-9</strain>
    </source>
</reference>
<gene>
    <name evidence="4" type="primary">cmr6</name>
    <name evidence="4" type="ORF">C6568_08235</name>
</gene>
<feature type="domain" description="CRISPR type III-associated protein" evidence="3">
    <location>
        <begin position="109"/>
        <end position="312"/>
    </location>
</feature>
<organism evidence="4 5">
    <name type="scientific">Melaminivora suipulveris</name>
    <dbReference type="NCBI Taxonomy" id="2109913"/>
    <lineage>
        <taxon>Bacteria</taxon>
        <taxon>Pseudomonadati</taxon>
        <taxon>Pseudomonadota</taxon>
        <taxon>Betaproteobacteria</taxon>
        <taxon>Burkholderiales</taxon>
        <taxon>Comamonadaceae</taxon>
        <taxon>Melaminivora</taxon>
    </lineage>
</organism>
<feature type="compositionally biased region" description="Polar residues" evidence="2">
    <location>
        <begin position="224"/>
        <end position="237"/>
    </location>
</feature>
<evidence type="ECO:0000313" key="4">
    <source>
        <dbReference type="EMBL" id="AVO49252.1"/>
    </source>
</evidence>
<evidence type="ECO:0000313" key="5">
    <source>
        <dbReference type="Proteomes" id="UP000237925"/>
    </source>
</evidence>
<evidence type="ECO:0000259" key="3">
    <source>
        <dbReference type="Pfam" id="PF03787"/>
    </source>
</evidence>
<dbReference type="EMBL" id="CP027667">
    <property type="protein sequence ID" value="AVO49252.1"/>
    <property type="molecule type" value="Genomic_DNA"/>
</dbReference>
<proteinExistence type="predicted"/>
<dbReference type="AlphaFoldDB" id="A0A2R3QBV1"/>
<evidence type="ECO:0000256" key="1">
    <source>
        <dbReference type="ARBA" id="ARBA00023118"/>
    </source>
</evidence>
<dbReference type="Proteomes" id="UP000237925">
    <property type="component" value="Chromosome"/>
</dbReference>
<dbReference type="RefSeq" id="WP_106683685.1">
    <property type="nucleotide sequence ID" value="NZ_CP027667.1"/>
</dbReference>
<dbReference type="InterPro" id="IPR010172">
    <property type="entry name" value="CRISPR-assoc_prot_TM1791"/>
</dbReference>
<dbReference type="NCBIfam" id="TIGR01898">
    <property type="entry name" value="cas_TM1791_cmr6"/>
    <property type="match status" value="1"/>
</dbReference>
<dbReference type="OrthoDB" id="9813956at2"/>
<dbReference type="PANTHER" id="PTHR39965:SF1">
    <property type="entry name" value="CRISPR SYSTEM CMR SUBUNIT CMR6"/>
    <property type="match status" value="1"/>
</dbReference>
<name>A0A2R3QBV1_9BURK</name>
<dbReference type="GO" id="GO:0051607">
    <property type="term" value="P:defense response to virus"/>
    <property type="evidence" value="ECO:0007669"/>
    <property type="project" value="UniProtKB-KW"/>
</dbReference>
<dbReference type="KEGG" id="mela:C6568_08235"/>
<protein>
    <submittedName>
        <fullName evidence="4">Type III-B CRISPR module RAMP protein Cmr6</fullName>
    </submittedName>
</protein>